<evidence type="ECO:0000256" key="1">
    <source>
        <dbReference type="ARBA" id="ARBA00004651"/>
    </source>
</evidence>
<gene>
    <name evidence="7" type="ORF">MNBD_PLANCTO02-2362</name>
</gene>
<name>A0A3B1DT95_9ZZZZ</name>
<keyword evidence="5 6" id="KW-0472">Membrane</keyword>
<keyword evidence="3 6" id="KW-0812">Transmembrane</keyword>
<evidence type="ECO:0000256" key="2">
    <source>
        <dbReference type="ARBA" id="ARBA00022475"/>
    </source>
</evidence>
<organism evidence="7">
    <name type="scientific">hydrothermal vent metagenome</name>
    <dbReference type="NCBI Taxonomy" id="652676"/>
    <lineage>
        <taxon>unclassified sequences</taxon>
        <taxon>metagenomes</taxon>
        <taxon>ecological metagenomes</taxon>
    </lineage>
</organism>
<dbReference type="AlphaFoldDB" id="A0A3B1DT95"/>
<keyword evidence="4 6" id="KW-1133">Transmembrane helix</keyword>
<dbReference type="Pfam" id="PF03739">
    <property type="entry name" value="LptF_LptG"/>
    <property type="match status" value="1"/>
</dbReference>
<evidence type="ECO:0000256" key="6">
    <source>
        <dbReference type="SAM" id="Phobius"/>
    </source>
</evidence>
<comment type="subcellular location">
    <subcellularLocation>
        <location evidence="1">Cell membrane</location>
        <topology evidence="1">Multi-pass membrane protein</topology>
    </subcellularLocation>
</comment>
<dbReference type="GO" id="GO:0015920">
    <property type="term" value="P:lipopolysaccharide transport"/>
    <property type="evidence" value="ECO:0007669"/>
    <property type="project" value="TreeGrafter"/>
</dbReference>
<evidence type="ECO:0008006" key="8">
    <source>
        <dbReference type="Google" id="ProtNLM"/>
    </source>
</evidence>
<evidence type="ECO:0000256" key="4">
    <source>
        <dbReference type="ARBA" id="ARBA00022989"/>
    </source>
</evidence>
<evidence type="ECO:0000256" key="5">
    <source>
        <dbReference type="ARBA" id="ARBA00023136"/>
    </source>
</evidence>
<dbReference type="PANTHER" id="PTHR33529:SF6">
    <property type="entry name" value="YJGP_YJGQ FAMILY PERMEASE"/>
    <property type="match status" value="1"/>
</dbReference>
<feature type="transmembrane region" description="Helical" evidence="6">
    <location>
        <begin position="335"/>
        <end position="357"/>
    </location>
</feature>
<dbReference type="GO" id="GO:0043190">
    <property type="term" value="C:ATP-binding cassette (ABC) transporter complex"/>
    <property type="evidence" value="ECO:0007669"/>
    <property type="project" value="TreeGrafter"/>
</dbReference>
<reference evidence="7" key="1">
    <citation type="submission" date="2018-06" db="EMBL/GenBank/DDBJ databases">
        <authorList>
            <person name="Zhirakovskaya E."/>
        </authorList>
    </citation>
    <scope>NUCLEOTIDE SEQUENCE</scope>
</reference>
<sequence length="392" mass="44524">MRLLQRYIIMELLRVFISLLSLLTILLLFVGVFREVSESGISMGKAIEIMPYIVPSLLPFTIPSTLLLTVCVVYGRIAGDSEIIAAKAAGINVMSLISPAILLGVILSVGSLVLTDRMIPWAIVNIQQTITEAMEDIFLDMLRKNHHVTNDSLGYSISVMEVKNRTLIMPTFKYRPKNGKKEIILQAQESTLEFDMKNQLVVLHLVRGYVDIPGQQRIWFEKEDKAFPLPNNKTMTAPRHIPIKRLSQRITEMSDSHERFNDEKELLLSMAFLTGDFHQLQSERYLCELPPDEDTGRINKLKTEIHSRYAMASSCLFFVLLGCPVSVLQAKKQFLTSFMFCFVPILLIYYPITLGMINLSKTGTVNPAWAMWLGNGLLFICSCFVLRKVMKH</sequence>
<dbReference type="PANTHER" id="PTHR33529">
    <property type="entry name" value="SLR0882 PROTEIN-RELATED"/>
    <property type="match status" value="1"/>
</dbReference>
<dbReference type="InterPro" id="IPR005495">
    <property type="entry name" value="LptG/LptF_permease"/>
</dbReference>
<feature type="transmembrane region" description="Helical" evidence="6">
    <location>
        <begin position="12"/>
        <end position="33"/>
    </location>
</feature>
<keyword evidence="2" id="KW-1003">Cell membrane</keyword>
<evidence type="ECO:0000313" key="7">
    <source>
        <dbReference type="EMBL" id="VAX39384.1"/>
    </source>
</evidence>
<feature type="transmembrane region" description="Helical" evidence="6">
    <location>
        <begin position="369"/>
        <end position="386"/>
    </location>
</feature>
<feature type="transmembrane region" description="Helical" evidence="6">
    <location>
        <begin position="309"/>
        <end position="328"/>
    </location>
</feature>
<evidence type="ECO:0000256" key="3">
    <source>
        <dbReference type="ARBA" id="ARBA00022692"/>
    </source>
</evidence>
<accession>A0A3B1DT95</accession>
<feature type="transmembrane region" description="Helical" evidence="6">
    <location>
        <begin position="89"/>
        <end position="114"/>
    </location>
</feature>
<dbReference type="EMBL" id="UOGL01000327">
    <property type="protein sequence ID" value="VAX39384.1"/>
    <property type="molecule type" value="Genomic_DNA"/>
</dbReference>
<feature type="transmembrane region" description="Helical" evidence="6">
    <location>
        <begin position="53"/>
        <end position="77"/>
    </location>
</feature>
<protein>
    <recommendedName>
        <fullName evidence="8">Lipopolysaccharide export system permease protein LptF</fullName>
    </recommendedName>
</protein>
<proteinExistence type="predicted"/>